<evidence type="ECO:0000256" key="9">
    <source>
        <dbReference type="SAM" id="MobiDB-lite"/>
    </source>
</evidence>
<feature type="region of interest" description="Disordered" evidence="9">
    <location>
        <begin position="132"/>
        <end position="197"/>
    </location>
</feature>
<feature type="compositionally biased region" description="Pro residues" evidence="9">
    <location>
        <begin position="156"/>
        <end position="181"/>
    </location>
</feature>
<sequence>MKRLPIVFSLLAVVLLSASIAYWAMQFIKGEQRPIVAAASAPDPVPAPDAAATLFGGQAAAVVVSNYQLTGVISAGRDSAAILVADGQPPRALKVGREVAPGVTVSAVFPRYVILSEGGVEKRIELATDAKAGPEMAPPMAAPPPPPQGENANPAPGAPPEPAQALSPTPPVTTVPPPQMPGPTRTVVSPGNQAPTQ</sequence>
<keyword evidence="3" id="KW-1003">Cell membrane</keyword>
<accession>A0ABX0MN24</accession>
<dbReference type="Gene3D" id="2.30.30.830">
    <property type="match status" value="1"/>
</dbReference>
<dbReference type="RefSeq" id="WP_167236224.1">
    <property type="nucleotide sequence ID" value="NZ_WHJF01000012.1"/>
</dbReference>
<evidence type="ECO:0000256" key="3">
    <source>
        <dbReference type="ARBA" id="ARBA00022475"/>
    </source>
</evidence>
<gene>
    <name evidence="11" type="ORF">F1735_06755</name>
</gene>
<name>A0ABX0MN24_9BURK</name>
<keyword evidence="6" id="KW-0653">Protein transport</keyword>
<evidence type="ECO:0000256" key="2">
    <source>
        <dbReference type="ARBA" id="ARBA00022448"/>
    </source>
</evidence>
<evidence type="ECO:0000256" key="7">
    <source>
        <dbReference type="ARBA" id="ARBA00022989"/>
    </source>
</evidence>
<proteinExistence type="predicted"/>
<evidence type="ECO:0000259" key="10">
    <source>
        <dbReference type="Pfam" id="PF11356"/>
    </source>
</evidence>
<evidence type="ECO:0000256" key="5">
    <source>
        <dbReference type="ARBA" id="ARBA00022692"/>
    </source>
</evidence>
<keyword evidence="2" id="KW-0813">Transport</keyword>
<dbReference type="EMBL" id="WHJF01000012">
    <property type="protein sequence ID" value="NHZ62005.1"/>
    <property type="molecule type" value="Genomic_DNA"/>
</dbReference>
<keyword evidence="4" id="KW-0997">Cell inner membrane</keyword>
<organism evidence="11 12">
    <name type="scientific">Massilia genomosp. 1</name>
    <dbReference type="NCBI Taxonomy" id="2609280"/>
    <lineage>
        <taxon>Bacteria</taxon>
        <taxon>Pseudomonadati</taxon>
        <taxon>Pseudomonadota</taxon>
        <taxon>Betaproteobacteria</taxon>
        <taxon>Burkholderiales</taxon>
        <taxon>Oxalobacteraceae</taxon>
        <taxon>Telluria group</taxon>
        <taxon>Massilia</taxon>
    </lineage>
</organism>
<keyword evidence="7" id="KW-1133">Transmembrane helix</keyword>
<evidence type="ECO:0000256" key="1">
    <source>
        <dbReference type="ARBA" id="ARBA00004533"/>
    </source>
</evidence>
<feature type="compositionally biased region" description="Pro residues" evidence="9">
    <location>
        <begin position="136"/>
        <end position="148"/>
    </location>
</feature>
<dbReference type="Pfam" id="PF11356">
    <property type="entry name" value="T2SSC"/>
    <property type="match status" value="1"/>
</dbReference>
<evidence type="ECO:0000256" key="4">
    <source>
        <dbReference type="ARBA" id="ARBA00022519"/>
    </source>
</evidence>
<evidence type="ECO:0000256" key="6">
    <source>
        <dbReference type="ARBA" id="ARBA00022927"/>
    </source>
</evidence>
<feature type="domain" description="Type II secretion system protein GspC N-terminal" evidence="10">
    <location>
        <begin position="60"/>
        <end position="125"/>
    </location>
</feature>
<keyword evidence="8" id="KW-0472">Membrane</keyword>
<evidence type="ECO:0000313" key="12">
    <source>
        <dbReference type="Proteomes" id="UP000610594"/>
    </source>
</evidence>
<evidence type="ECO:0000313" key="11">
    <source>
        <dbReference type="EMBL" id="NHZ62005.1"/>
    </source>
</evidence>
<keyword evidence="12" id="KW-1185">Reference proteome</keyword>
<keyword evidence="5" id="KW-0812">Transmembrane</keyword>
<dbReference type="InterPro" id="IPR024961">
    <property type="entry name" value="T2SS_GspC_N"/>
</dbReference>
<comment type="subcellular location">
    <subcellularLocation>
        <location evidence="1">Cell inner membrane</location>
    </subcellularLocation>
</comment>
<protein>
    <recommendedName>
        <fullName evidence="10">Type II secretion system protein GspC N-terminal domain-containing protein</fullName>
    </recommendedName>
</protein>
<comment type="caution">
    <text evidence="11">The sequence shown here is derived from an EMBL/GenBank/DDBJ whole genome shotgun (WGS) entry which is preliminary data.</text>
</comment>
<reference evidence="11 12" key="1">
    <citation type="submission" date="2019-10" db="EMBL/GenBank/DDBJ databases">
        <title>Taxonomy of Antarctic Massilia spp.: description of Massilia rubra sp. nov., Massilia aquatica sp. nov., Massilia mucilaginosa sp. nov., Massilia frigida sp. nov. isolated from streams, lakes and regoliths.</title>
        <authorList>
            <person name="Holochova P."/>
            <person name="Sedlacek I."/>
            <person name="Kralova S."/>
            <person name="Maslanova I."/>
            <person name="Busse H.-J."/>
            <person name="Stankova E."/>
            <person name="Vrbovska V."/>
            <person name="Kovarovic V."/>
            <person name="Bartak M."/>
            <person name="Svec P."/>
            <person name="Pantucek R."/>
        </authorList>
    </citation>
    <scope>NUCLEOTIDE SEQUENCE [LARGE SCALE GENOMIC DNA]</scope>
    <source>
        <strain evidence="11 12">CCM 8694</strain>
    </source>
</reference>
<dbReference type="Proteomes" id="UP000610594">
    <property type="component" value="Unassembled WGS sequence"/>
</dbReference>
<evidence type="ECO:0000256" key="8">
    <source>
        <dbReference type="ARBA" id="ARBA00023136"/>
    </source>
</evidence>